<reference evidence="2" key="1">
    <citation type="journal article" date="2019" name="Int. J. Syst. Evol. Microbiol.">
        <title>The Global Catalogue of Microorganisms (GCM) 10K type strain sequencing project: providing services to taxonomists for standard genome sequencing and annotation.</title>
        <authorList>
            <consortium name="The Broad Institute Genomics Platform"/>
            <consortium name="The Broad Institute Genome Sequencing Center for Infectious Disease"/>
            <person name="Wu L."/>
            <person name="Ma J."/>
        </authorList>
    </citation>
    <scope>NUCLEOTIDE SEQUENCE [LARGE SCALE GENOMIC DNA]</scope>
    <source>
        <strain evidence="2">KACC 11904</strain>
    </source>
</reference>
<dbReference type="EMBL" id="JBHSMJ010000025">
    <property type="protein sequence ID" value="MFC5450341.1"/>
    <property type="molecule type" value="Genomic_DNA"/>
</dbReference>
<gene>
    <name evidence="1" type="ORF">ACFPOG_18990</name>
</gene>
<keyword evidence="2" id="KW-1185">Reference proteome</keyword>
<dbReference type="RefSeq" id="WP_270885630.1">
    <property type="nucleotide sequence ID" value="NZ_JAQFVF010000089.1"/>
</dbReference>
<accession>A0ABW0KBP4</accession>
<organism evidence="1 2">
    <name type="scientific">Paenibacillus aestuarii</name>
    <dbReference type="NCBI Taxonomy" id="516965"/>
    <lineage>
        <taxon>Bacteria</taxon>
        <taxon>Bacillati</taxon>
        <taxon>Bacillota</taxon>
        <taxon>Bacilli</taxon>
        <taxon>Bacillales</taxon>
        <taxon>Paenibacillaceae</taxon>
        <taxon>Paenibacillus</taxon>
    </lineage>
</organism>
<evidence type="ECO:0000313" key="1">
    <source>
        <dbReference type="EMBL" id="MFC5450341.1"/>
    </source>
</evidence>
<evidence type="ECO:0000313" key="2">
    <source>
        <dbReference type="Proteomes" id="UP001596044"/>
    </source>
</evidence>
<evidence type="ECO:0008006" key="3">
    <source>
        <dbReference type="Google" id="ProtNLM"/>
    </source>
</evidence>
<dbReference type="Proteomes" id="UP001596044">
    <property type="component" value="Unassembled WGS sequence"/>
</dbReference>
<proteinExistence type="predicted"/>
<comment type="caution">
    <text evidence="1">The sequence shown here is derived from an EMBL/GenBank/DDBJ whole genome shotgun (WGS) entry which is preliminary data.</text>
</comment>
<name>A0ABW0KBP4_9BACL</name>
<sequence>MKTLLELEEIVKQLGISQESFEEWLQANRLERESKKPEELIGLDLHMDSVINAESELFY</sequence>
<protein>
    <recommendedName>
        <fullName evidence="3">DNA-binding anti-repressor SinI</fullName>
    </recommendedName>
</protein>